<evidence type="ECO:0000313" key="5">
    <source>
        <dbReference type="Proteomes" id="UP001516023"/>
    </source>
</evidence>
<feature type="signal peptide" evidence="3">
    <location>
        <begin position="1"/>
        <end position="22"/>
    </location>
</feature>
<feature type="compositionally biased region" description="Low complexity" evidence="2">
    <location>
        <begin position="452"/>
        <end position="468"/>
    </location>
</feature>
<evidence type="ECO:0000256" key="3">
    <source>
        <dbReference type="SAM" id="SignalP"/>
    </source>
</evidence>
<feature type="chain" id="PRO_5044895381" evidence="3">
    <location>
        <begin position="23"/>
        <end position="628"/>
    </location>
</feature>
<evidence type="ECO:0000256" key="2">
    <source>
        <dbReference type="SAM" id="MobiDB-lite"/>
    </source>
</evidence>
<comment type="caution">
    <text evidence="4">The sequence shown here is derived from an EMBL/GenBank/DDBJ whole genome shotgun (WGS) entry which is preliminary data.</text>
</comment>
<feature type="compositionally biased region" description="Polar residues" evidence="2">
    <location>
        <begin position="360"/>
        <end position="372"/>
    </location>
</feature>
<feature type="compositionally biased region" description="Pro residues" evidence="2">
    <location>
        <begin position="435"/>
        <end position="445"/>
    </location>
</feature>
<evidence type="ECO:0000256" key="1">
    <source>
        <dbReference type="SAM" id="Coils"/>
    </source>
</evidence>
<dbReference type="Proteomes" id="UP001516023">
    <property type="component" value="Unassembled WGS sequence"/>
</dbReference>
<feature type="region of interest" description="Disordered" evidence="2">
    <location>
        <begin position="328"/>
        <end position="544"/>
    </location>
</feature>
<organism evidence="4 5">
    <name type="scientific">Cyclotella cryptica</name>
    <dbReference type="NCBI Taxonomy" id="29204"/>
    <lineage>
        <taxon>Eukaryota</taxon>
        <taxon>Sar</taxon>
        <taxon>Stramenopiles</taxon>
        <taxon>Ochrophyta</taxon>
        <taxon>Bacillariophyta</taxon>
        <taxon>Coscinodiscophyceae</taxon>
        <taxon>Thalassiosirophycidae</taxon>
        <taxon>Stephanodiscales</taxon>
        <taxon>Stephanodiscaceae</taxon>
        <taxon>Cyclotella</taxon>
    </lineage>
</organism>
<dbReference type="AlphaFoldDB" id="A0ABD3Q5M5"/>
<gene>
    <name evidence="4" type="ORF">HJC23_000803</name>
</gene>
<evidence type="ECO:0000313" key="4">
    <source>
        <dbReference type="EMBL" id="KAL3795445.1"/>
    </source>
</evidence>
<sequence length="628" mass="68332">MPLPTSQQLAVLLLSFSRAATATDSSSDGINRSSLLTKRALEQLCSCSPIQYMFELALDGGGCSIDEIRSLPGIQQTTCVSFGGITTNQVDAEEYVVSSADILASIPWIDIDENQKLSKQQKKDLMKLEKENESLKEGRIAEPPGSFRESIRRLQSTEVPAIVNSVQFIEINAFGIILQDVKQSYIPGLVHGEKFSFTSASSLVTTELSLTAQQTFIPETAVLFIEGLNSEGQLILTRLAWRFGNGCGVEEHVMKGGEGLGIVDFIGITIAPAIFCPANYAPDYTPTLSPSRYYQPTLSPNLPTSSSNTPTIIETPTDFPIAIEYVPTEYPTMSSSPSAKPTRRTKKPRTNRPTKSPPSITVSAIPSLSTAKPTRKTRKPNTSRPTSEPTRQPKTPRPSRRPSEQPISTKNPFLNPTRRPNTPRPSTKQTRQPSTPKPTPKPGQPSGPSYQPTIPYPTYLPTTSTLKPIASSQPTVKTPRPTKQPAPVYGTPKPTPKPNHLTETPSYLPTSPYPTYIPTTLKSKPGTSYQIPKPTTLPDGNADYNTHGHNNMSYSFVHHIDYDNESTSGKYSNGGKITKAGKSGKKDDKSGKSKSGGESTGKWNGSEHHPTSWNAEREGSESASKSDK</sequence>
<reference evidence="4 5" key="1">
    <citation type="journal article" date="2020" name="G3 (Bethesda)">
        <title>Improved Reference Genome for Cyclotella cryptica CCMP332, a Model for Cell Wall Morphogenesis, Salinity Adaptation, and Lipid Production in Diatoms (Bacillariophyta).</title>
        <authorList>
            <person name="Roberts W.R."/>
            <person name="Downey K.M."/>
            <person name="Ruck E.C."/>
            <person name="Traller J.C."/>
            <person name="Alverson A.J."/>
        </authorList>
    </citation>
    <scope>NUCLEOTIDE SEQUENCE [LARGE SCALE GENOMIC DNA]</scope>
    <source>
        <strain evidence="4 5">CCMP332</strain>
    </source>
</reference>
<feature type="compositionally biased region" description="Low complexity" evidence="2">
    <location>
        <begin position="501"/>
        <end position="521"/>
    </location>
</feature>
<keyword evidence="3" id="KW-0732">Signal</keyword>
<dbReference type="PRINTS" id="PR01217">
    <property type="entry name" value="PRICHEXTENSN"/>
</dbReference>
<feature type="compositionally biased region" description="Basic residues" evidence="2">
    <location>
        <begin position="341"/>
        <end position="352"/>
    </location>
</feature>
<accession>A0ABD3Q5M5</accession>
<keyword evidence="1" id="KW-0175">Coiled coil</keyword>
<feature type="region of interest" description="Disordered" evidence="2">
    <location>
        <begin position="563"/>
        <end position="628"/>
    </location>
</feature>
<keyword evidence="5" id="KW-1185">Reference proteome</keyword>
<proteinExistence type="predicted"/>
<feature type="compositionally biased region" description="Basic and acidic residues" evidence="2">
    <location>
        <begin position="605"/>
        <end position="628"/>
    </location>
</feature>
<name>A0ABD3Q5M5_9STRA</name>
<feature type="coiled-coil region" evidence="1">
    <location>
        <begin position="111"/>
        <end position="138"/>
    </location>
</feature>
<dbReference type="EMBL" id="JABMIG020000071">
    <property type="protein sequence ID" value="KAL3795445.1"/>
    <property type="molecule type" value="Genomic_DNA"/>
</dbReference>
<feature type="compositionally biased region" description="Polar residues" evidence="2">
    <location>
        <begin position="382"/>
        <end position="393"/>
    </location>
</feature>
<protein>
    <submittedName>
        <fullName evidence="4">Uncharacterized protein</fullName>
    </submittedName>
</protein>
<feature type="compositionally biased region" description="Low complexity" evidence="2">
    <location>
        <begin position="411"/>
        <end position="427"/>
    </location>
</feature>